<dbReference type="AlphaFoldDB" id="Q55CZ3"/>
<dbReference type="GeneID" id="8617293"/>
<dbReference type="dictyBase" id="DDB_G0269846"/>
<dbReference type="PaxDb" id="44689-DDB0190608"/>
<accession>Q55CZ3</accession>
<dbReference type="EMBL" id="AAFI02000005">
    <property type="protein sequence ID" value="EAL72273.1"/>
    <property type="molecule type" value="Genomic_DNA"/>
</dbReference>
<name>Q55CZ3_DICDI</name>
<dbReference type="Proteomes" id="UP000002195">
    <property type="component" value="Unassembled WGS sequence"/>
</dbReference>
<evidence type="ECO:0000313" key="2">
    <source>
        <dbReference type="Proteomes" id="UP000002195"/>
    </source>
</evidence>
<dbReference type="RefSeq" id="XP_646338.1">
    <property type="nucleotide sequence ID" value="XM_641246.1"/>
</dbReference>
<reference evidence="1 2" key="1">
    <citation type="journal article" date="2005" name="Nature">
        <title>The genome of the social amoeba Dictyostelium discoideum.</title>
        <authorList>
            <consortium name="The Dictyostelium discoideum Sequencing Consortium"/>
            <person name="Eichinger L."/>
            <person name="Pachebat J.A."/>
            <person name="Glockner G."/>
            <person name="Rajandream M.A."/>
            <person name="Sucgang R."/>
            <person name="Berriman M."/>
            <person name="Song J."/>
            <person name="Olsen R."/>
            <person name="Szafranski K."/>
            <person name="Xu Q."/>
            <person name="Tunggal B."/>
            <person name="Kummerfeld S."/>
            <person name="Madera M."/>
            <person name="Konfortov B.A."/>
            <person name="Rivero F."/>
            <person name="Bankier A.T."/>
            <person name="Lehmann R."/>
            <person name="Hamlin N."/>
            <person name="Davies R."/>
            <person name="Gaudet P."/>
            <person name="Fey P."/>
            <person name="Pilcher K."/>
            <person name="Chen G."/>
            <person name="Saunders D."/>
            <person name="Sodergren E."/>
            <person name="Davis P."/>
            <person name="Kerhornou A."/>
            <person name="Nie X."/>
            <person name="Hall N."/>
            <person name="Anjard C."/>
            <person name="Hemphill L."/>
            <person name="Bason N."/>
            <person name="Farbrother P."/>
            <person name="Desany B."/>
            <person name="Just E."/>
            <person name="Morio T."/>
            <person name="Rost R."/>
            <person name="Churcher C."/>
            <person name="Cooper J."/>
            <person name="Haydock S."/>
            <person name="van Driessche N."/>
            <person name="Cronin A."/>
            <person name="Goodhead I."/>
            <person name="Muzny D."/>
            <person name="Mourier T."/>
            <person name="Pain A."/>
            <person name="Lu M."/>
            <person name="Harper D."/>
            <person name="Lindsay R."/>
            <person name="Hauser H."/>
            <person name="James K."/>
            <person name="Quiles M."/>
            <person name="Madan Babu M."/>
            <person name="Saito T."/>
            <person name="Buchrieser C."/>
            <person name="Wardroper A."/>
            <person name="Felder M."/>
            <person name="Thangavelu M."/>
            <person name="Johnson D."/>
            <person name="Knights A."/>
            <person name="Loulseged H."/>
            <person name="Mungall K."/>
            <person name="Oliver K."/>
            <person name="Price C."/>
            <person name="Quail M.A."/>
            <person name="Urushihara H."/>
            <person name="Hernandez J."/>
            <person name="Rabbinowitsch E."/>
            <person name="Steffen D."/>
            <person name="Sanders M."/>
            <person name="Ma J."/>
            <person name="Kohara Y."/>
            <person name="Sharp S."/>
            <person name="Simmonds M."/>
            <person name="Spiegler S."/>
            <person name="Tivey A."/>
            <person name="Sugano S."/>
            <person name="White B."/>
            <person name="Walker D."/>
            <person name="Woodward J."/>
            <person name="Winckler T."/>
            <person name="Tanaka Y."/>
            <person name="Shaulsky G."/>
            <person name="Schleicher M."/>
            <person name="Weinstock G."/>
            <person name="Rosenthal A."/>
            <person name="Cox E.C."/>
            <person name="Chisholm R.L."/>
            <person name="Gibbs R."/>
            <person name="Loomis W.F."/>
            <person name="Platzer M."/>
            <person name="Kay R.R."/>
            <person name="Williams J."/>
            <person name="Dear P.H."/>
            <person name="Noegel A.A."/>
            <person name="Barrell B."/>
            <person name="Kuspa A."/>
        </authorList>
    </citation>
    <scope>NUCLEOTIDE SEQUENCE [LARGE SCALE GENOMIC DNA]</scope>
    <source>
        <strain evidence="1 2">AX4</strain>
    </source>
</reference>
<protein>
    <submittedName>
        <fullName evidence="1">Uncharacterized protein</fullName>
    </submittedName>
</protein>
<dbReference type="KEGG" id="ddi:DDB_G0269846"/>
<dbReference type="HOGENOM" id="CLU_2065881_0_0_1"/>
<keyword evidence="2" id="KW-1185">Reference proteome</keyword>
<sequence length="119" mass="13921">MQINKITNSNEFETYVKEEPIIKIEIPNHYFLFTEYNFFQSNNLVASLGHLETENIYSNTDGLEPLLKGSLINSYISSVKSYYSKNERILLKENFSKCELCPSSPNSFISRYHSFTWDL</sequence>
<organism evidence="1 2">
    <name type="scientific">Dictyostelium discoideum</name>
    <name type="common">Social amoeba</name>
    <dbReference type="NCBI Taxonomy" id="44689"/>
    <lineage>
        <taxon>Eukaryota</taxon>
        <taxon>Amoebozoa</taxon>
        <taxon>Evosea</taxon>
        <taxon>Eumycetozoa</taxon>
        <taxon>Dictyostelia</taxon>
        <taxon>Dictyosteliales</taxon>
        <taxon>Dictyosteliaceae</taxon>
        <taxon>Dictyostelium</taxon>
    </lineage>
</organism>
<evidence type="ECO:0000313" key="1">
    <source>
        <dbReference type="EMBL" id="EAL72273.1"/>
    </source>
</evidence>
<proteinExistence type="predicted"/>
<dbReference type="VEuPathDB" id="AmoebaDB:DDB_G0269846"/>
<gene>
    <name evidence="1" type="ORF">DDB_G0269846</name>
</gene>
<dbReference type="InParanoid" id="Q55CZ3"/>
<comment type="caution">
    <text evidence="1">The sequence shown here is derived from an EMBL/GenBank/DDBJ whole genome shotgun (WGS) entry which is preliminary data.</text>
</comment>